<proteinExistence type="predicted"/>
<organism evidence="1 2">
    <name type="scientific">Paracidovorax wautersii</name>
    <dbReference type="NCBI Taxonomy" id="1177982"/>
    <lineage>
        <taxon>Bacteria</taxon>
        <taxon>Pseudomonadati</taxon>
        <taxon>Pseudomonadota</taxon>
        <taxon>Betaproteobacteria</taxon>
        <taxon>Burkholderiales</taxon>
        <taxon>Comamonadaceae</taxon>
        <taxon>Paracidovorax</taxon>
    </lineage>
</organism>
<reference evidence="1 2" key="1">
    <citation type="submission" date="2023-08" db="EMBL/GenBank/DDBJ databases">
        <title>Functional and genomic diversity of the sorghum phyllosphere microbiome.</title>
        <authorList>
            <person name="Shade A."/>
        </authorList>
    </citation>
    <scope>NUCLEOTIDE SEQUENCE [LARGE SCALE GENOMIC DNA]</scope>
    <source>
        <strain evidence="1 2">SORGH_AS_0335</strain>
    </source>
</reference>
<accession>A0ABU1IG44</accession>
<gene>
    <name evidence="1" type="ORF">QE399_003884</name>
</gene>
<comment type="caution">
    <text evidence="1">The sequence shown here is derived from an EMBL/GenBank/DDBJ whole genome shotgun (WGS) entry which is preliminary data.</text>
</comment>
<name>A0ABU1IG44_9BURK</name>
<protein>
    <submittedName>
        <fullName evidence="1">Uncharacterized protein</fullName>
    </submittedName>
</protein>
<evidence type="ECO:0000313" key="1">
    <source>
        <dbReference type="EMBL" id="MDR6216195.1"/>
    </source>
</evidence>
<dbReference type="RefSeq" id="WP_309831419.1">
    <property type="nucleotide sequence ID" value="NZ_JAVIZX010000001.1"/>
</dbReference>
<dbReference type="Proteomes" id="UP001267710">
    <property type="component" value="Unassembled WGS sequence"/>
</dbReference>
<dbReference type="EMBL" id="JAVIZX010000001">
    <property type="protein sequence ID" value="MDR6216195.1"/>
    <property type="molecule type" value="Genomic_DNA"/>
</dbReference>
<keyword evidence="2" id="KW-1185">Reference proteome</keyword>
<evidence type="ECO:0000313" key="2">
    <source>
        <dbReference type="Proteomes" id="UP001267710"/>
    </source>
</evidence>
<sequence length="65" mass="7148">MTDYCKQSRLESLAALVLKAEASGTKEGWRQYIESEMTTAGLTNRELRAEIARLRSSTQPASGGK</sequence>